<feature type="compositionally biased region" description="Pro residues" evidence="2">
    <location>
        <begin position="600"/>
        <end position="616"/>
    </location>
</feature>
<feature type="compositionally biased region" description="Polar residues" evidence="2">
    <location>
        <begin position="298"/>
        <end position="313"/>
    </location>
</feature>
<evidence type="ECO:0000256" key="3">
    <source>
        <dbReference type="SAM" id="Phobius"/>
    </source>
</evidence>
<keyword evidence="6" id="KW-1185">Reference proteome</keyword>
<feature type="compositionally biased region" description="Basic and acidic residues" evidence="2">
    <location>
        <begin position="239"/>
        <end position="248"/>
    </location>
</feature>
<keyword evidence="1" id="KW-0175">Coiled coil</keyword>
<feature type="compositionally biased region" description="Polar residues" evidence="2">
    <location>
        <begin position="319"/>
        <end position="334"/>
    </location>
</feature>
<keyword evidence="3" id="KW-0812">Transmembrane</keyword>
<feature type="transmembrane region" description="Helical" evidence="3">
    <location>
        <begin position="166"/>
        <end position="186"/>
    </location>
</feature>
<dbReference type="Pfam" id="PF20153">
    <property type="entry name" value="DUF6535"/>
    <property type="match status" value="1"/>
</dbReference>
<feature type="compositionally biased region" description="Polar residues" evidence="2">
    <location>
        <begin position="754"/>
        <end position="778"/>
    </location>
</feature>
<evidence type="ECO:0000313" key="5">
    <source>
        <dbReference type="EMBL" id="KAF7367072.1"/>
    </source>
</evidence>
<evidence type="ECO:0000256" key="2">
    <source>
        <dbReference type="SAM" id="MobiDB-lite"/>
    </source>
</evidence>
<dbReference type="InterPro" id="IPR045338">
    <property type="entry name" value="DUF6535"/>
</dbReference>
<accession>A0A8H6YY33</accession>
<feature type="compositionally biased region" description="Low complexity" evidence="2">
    <location>
        <begin position="676"/>
        <end position="690"/>
    </location>
</feature>
<evidence type="ECO:0000259" key="4">
    <source>
        <dbReference type="Pfam" id="PF20153"/>
    </source>
</evidence>
<organism evidence="5 6">
    <name type="scientific">Mycena sanguinolenta</name>
    <dbReference type="NCBI Taxonomy" id="230812"/>
    <lineage>
        <taxon>Eukaryota</taxon>
        <taxon>Fungi</taxon>
        <taxon>Dikarya</taxon>
        <taxon>Basidiomycota</taxon>
        <taxon>Agaricomycotina</taxon>
        <taxon>Agaricomycetes</taxon>
        <taxon>Agaricomycetidae</taxon>
        <taxon>Agaricales</taxon>
        <taxon>Marasmiineae</taxon>
        <taxon>Mycenaceae</taxon>
        <taxon>Mycena</taxon>
    </lineage>
</organism>
<sequence>MNSEKIKAEDMFDHGGLDDAQAERGTYDKNLRLVESWKHDMESLLIIAVLFSVILTAFLFESYNSVNVRLLAQISHQLAISANGDTFDVLSLPSLPTPQSSVISRTLWFMSLGFSITYALVATFVQQWARDFLHKADSFVAIDRSHIFSYGPGRLQMLTVVKIVPLLLYTSLLLFFGGLAAFLIPVDLPMEIIAATLVVTIAAMYCVIQFLEYPYRTPLPVIFWRAVQYLQTSWAERGSEHKTKKSADSSDAQAQTPLEAISRTATENSDRRSQAGHDEHENGEHIFTERDTEREEGTQMNAGDQRSSPSRPSTVLGDSASNPSVRASGESASIRTASINEAERFAREREELMAERARLEVERDAARNALIAEKDAQIKALRAELDNKFDREKQLRSQEYAEVREREPQVRLNIDGGITKGQLRDFAYLIQDQRDVCERMETLMEERWNGKQERSQNKELRLAELKDMVQNIHDDMEAVRGEEGKPGIEKVIEEIVRQNAEQREFLTALSDTWRADYTRQHEETINVVRSTAREQVDFNVQGYLDEFSKTLASEMRMLLGEVGKLREERRALQHELGYLLGIKSKYGPGGEFEPEWKPAPGGPPLDPGPPPPPPDLPQAKPGWRTHKTRKKDAASPPPPVPGPDPRHQSWATWQPDPNLAPTPPAHEPTLLVPEVSSPGLFGPRSPSSRSPQPPVQSWATRQPDPKSAPSLNKDEVLSWASWQPDPNLAPTPPAHEPALLVSEVSSPGLFGPRSPNSSVHSWAIQQPDPKSSSTNPNLAPTPLAPEDVRRRVESWATAQHSAVDPPADATLESRPPPPEAPPAAAAWPSDSILLTEDSKAGGDRDTVATPPPREHMMLPIMVPEIPRSGV</sequence>
<dbReference type="OrthoDB" id="2507336at2759"/>
<dbReference type="EMBL" id="JACAZH010000006">
    <property type="protein sequence ID" value="KAF7367072.1"/>
    <property type="molecule type" value="Genomic_DNA"/>
</dbReference>
<protein>
    <submittedName>
        <fullName evidence="5">PH domain-containing protein</fullName>
    </submittedName>
</protein>
<proteinExistence type="predicted"/>
<dbReference type="AlphaFoldDB" id="A0A8H6YY33"/>
<feature type="transmembrane region" description="Helical" evidence="3">
    <location>
        <begin position="41"/>
        <end position="60"/>
    </location>
</feature>
<feature type="coiled-coil region" evidence="1">
    <location>
        <begin position="342"/>
        <end position="398"/>
    </location>
</feature>
<keyword evidence="3" id="KW-1133">Transmembrane helix</keyword>
<gene>
    <name evidence="5" type="ORF">MSAN_00966600</name>
</gene>
<feature type="compositionally biased region" description="Basic and acidic residues" evidence="2">
    <location>
        <begin position="268"/>
        <end position="297"/>
    </location>
</feature>
<feature type="compositionally biased region" description="Basic and acidic residues" evidence="2">
    <location>
        <begin position="836"/>
        <end position="856"/>
    </location>
</feature>
<name>A0A8H6YY33_9AGAR</name>
<reference evidence="5" key="1">
    <citation type="submission" date="2020-05" db="EMBL/GenBank/DDBJ databases">
        <title>Mycena genomes resolve the evolution of fungal bioluminescence.</title>
        <authorList>
            <person name="Tsai I.J."/>
        </authorList>
    </citation>
    <scope>NUCLEOTIDE SEQUENCE</scope>
    <source>
        <strain evidence="5">160909Yilan</strain>
    </source>
</reference>
<keyword evidence="3" id="KW-0472">Membrane</keyword>
<feature type="transmembrane region" description="Helical" evidence="3">
    <location>
        <begin position="192"/>
        <end position="211"/>
    </location>
</feature>
<feature type="transmembrane region" description="Helical" evidence="3">
    <location>
        <begin position="106"/>
        <end position="125"/>
    </location>
</feature>
<evidence type="ECO:0000313" key="6">
    <source>
        <dbReference type="Proteomes" id="UP000623467"/>
    </source>
</evidence>
<evidence type="ECO:0000256" key="1">
    <source>
        <dbReference type="SAM" id="Coils"/>
    </source>
</evidence>
<feature type="region of interest" description="Disordered" evidence="2">
    <location>
        <begin position="239"/>
        <end position="334"/>
    </location>
</feature>
<dbReference type="Proteomes" id="UP000623467">
    <property type="component" value="Unassembled WGS sequence"/>
</dbReference>
<feature type="region of interest" description="Disordered" evidence="2">
    <location>
        <begin position="590"/>
        <end position="870"/>
    </location>
</feature>
<comment type="caution">
    <text evidence="5">The sequence shown here is derived from an EMBL/GenBank/DDBJ whole genome shotgun (WGS) entry which is preliminary data.</text>
</comment>
<feature type="domain" description="DUF6535" evidence="4">
    <location>
        <begin position="27"/>
        <end position="184"/>
    </location>
</feature>